<accession>A0A6I4HZD1</accession>
<dbReference type="GO" id="GO:0008897">
    <property type="term" value="F:holo-[acyl-carrier-protein] synthase activity"/>
    <property type="evidence" value="ECO:0007669"/>
    <property type="project" value="InterPro"/>
</dbReference>
<dbReference type="Pfam" id="PF01648">
    <property type="entry name" value="ACPS"/>
    <property type="match status" value="1"/>
</dbReference>
<dbReference type="KEGG" id="mgik:GO620_015000"/>
<name>A0A6I4HZD1_9SPHI</name>
<dbReference type="EMBL" id="CP066775">
    <property type="protein sequence ID" value="QQL49461.1"/>
    <property type="molecule type" value="Genomic_DNA"/>
</dbReference>
<evidence type="ECO:0000259" key="2">
    <source>
        <dbReference type="Pfam" id="PF01648"/>
    </source>
</evidence>
<feature type="domain" description="4'-phosphopantetheinyl transferase" evidence="2">
    <location>
        <begin position="3"/>
        <end position="89"/>
    </location>
</feature>
<dbReference type="RefSeq" id="WP_157524577.1">
    <property type="nucleotide sequence ID" value="NZ_CP066775.1"/>
</dbReference>
<dbReference type="SUPFAM" id="SSF56214">
    <property type="entry name" value="4'-phosphopantetheinyl transferase"/>
    <property type="match status" value="1"/>
</dbReference>
<keyword evidence="4" id="KW-1185">Reference proteome</keyword>
<protein>
    <submittedName>
        <fullName evidence="3">4-phosphopantetheinyl transferase family protein</fullName>
    </submittedName>
</protein>
<dbReference type="Proteomes" id="UP000429232">
    <property type="component" value="Chromosome"/>
</dbReference>
<proteinExistence type="predicted"/>
<reference evidence="3 4" key="1">
    <citation type="submission" date="2020-12" db="EMBL/GenBank/DDBJ databases">
        <title>HMF7856_wgs.fasta genome submission.</title>
        <authorList>
            <person name="Kang H."/>
            <person name="Kim H."/>
            <person name="Joh K."/>
        </authorList>
    </citation>
    <scope>NUCLEOTIDE SEQUENCE [LARGE SCALE GENOMIC DNA]</scope>
    <source>
        <strain evidence="3 4">HMF7856</strain>
    </source>
</reference>
<evidence type="ECO:0000256" key="1">
    <source>
        <dbReference type="ARBA" id="ARBA00022679"/>
    </source>
</evidence>
<organism evidence="3 4">
    <name type="scientific">Mucilaginibacter ginkgonis</name>
    <dbReference type="NCBI Taxonomy" id="2682091"/>
    <lineage>
        <taxon>Bacteria</taxon>
        <taxon>Pseudomonadati</taxon>
        <taxon>Bacteroidota</taxon>
        <taxon>Sphingobacteriia</taxon>
        <taxon>Sphingobacteriales</taxon>
        <taxon>Sphingobacteriaceae</taxon>
        <taxon>Mucilaginibacter</taxon>
    </lineage>
</organism>
<keyword evidence="1 3" id="KW-0808">Transferase</keyword>
<evidence type="ECO:0000313" key="3">
    <source>
        <dbReference type="EMBL" id="QQL49461.1"/>
    </source>
</evidence>
<dbReference type="InterPro" id="IPR037143">
    <property type="entry name" value="4-PPantetheinyl_Trfase_dom_sf"/>
</dbReference>
<dbReference type="Gene3D" id="3.90.470.20">
    <property type="entry name" value="4'-phosphopantetheinyl transferase domain"/>
    <property type="match status" value="1"/>
</dbReference>
<dbReference type="AlphaFoldDB" id="A0A6I4HZD1"/>
<dbReference type="InterPro" id="IPR008278">
    <property type="entry name" value="4-PPantetheinyl_Trfase_dom"/>
</dbReference>
<dbReference type="GO" id="GO:0000287">
    <property type="term" value="F:magnesium ion binding"/>
    <property type="evidence" value="ECO:0007669"/>
    <property type="project" value="InterPro"/>
</dbReference>
<gene>
    <name evidence="3" type="ORF">GO620_015000</name>
</gene>
<sequence length="211" mass="23870">MLSIGNDIVDLNFIDPERTGSIKFYSKILSKAEQDQYQRLPTDTISFVNYVWMLWSAKEAVYKLQKRHQSGLIFSPTTLELEFLEFSQEQNATSGIRSWYKFVHYADTDEILCQTIITQNFIHTVAASSFNADDVLIDVQQIDTTEYLHQSAAVRSLLARKLVEMMPGANISFSKKPAGYPVILNDGLDTGLIASFAHHGNYVAYAIINCK</sequence>
<evidence type="ECO:0000313" key="4">
    <source>
        <dbReference type="Proteomes" id="UP000429232"/>
    </source>
</evidence>